<dbReference type="AlphaFoldDB" id="A0A5B0QLU8"/>
<name>A0A5B0QLU8_PUCGR</name>
<feature type="region of interest" description="Disordered" evidence="1">
    <location>
        <begin position="1"/>
        <end position="21"/>
    </location>
</feature>
<organism evidence="2 3">
    <name type="scientific">Puccinia graminis f. sp. tritici</name>
    <dbReference type="NCBI Taxonomy" id="56615"/>
    <lineage>
        <taxon>Eukaryota</taxon>
        <taxon>Fungi</taxon>
        <taxon>Dikarya</taxon>
        <taxon>Basidiomycota</taxon>
        <taxon>Pucciniomycotina</taxon>
        <taxon>Pucciniomycetes</taxon>
        <taxon>Pucciniales</taxon>
        <taxon>Pucciniaceae</taxon>
        <taxon>Puccinia</taxon>
    </lineage>
</organism>
<proteinExistence type="predicted"/>
<dbReference type="Proteomes" id="UP000325313">
    <property type="component" value="Unassembled WGS sequence"/>
</dbReference>
<reference evidence="2 3" key="1">
    <citation type="submission" date="2019-05" db="EMBL/GenBank/DDBJ databases">
        <title>Emergence of the Ug99 lineage of the wheat stem rust pathogen through somatic hybridization.</title>
        <authorList>
            <person name="Li F."/>
            <person name="Upadhyaya N.M."/>
            <person name="Sperschneider J."/>
            <person name="Matny O."/>
            <person name="Nguyen-Phuc H."/>
            <person name="Mago R."/>
            <person name="Raley C."/>
            <person name="Miller M.E."/>
            <person name="Silverstein K.A.T."/>
            <person name="Henningsen E."/>
            <person name="Hirsch C.D."/>
            <person name="Visser B."/>
            <person name="Pretorius Z.A."/>
            <person name="Steffenson B.J."/>
            <person name="Schwessinger B."/>
            <person name="Dodds P.N."/>
            <person name="Figueroa M."/>
        </authorList>
    </citation>
    <scope>NUCLEOTIDE SEQUENCE [LARGE SCALE GENOMIC DNA]</scope>
    <source>
        <strain evidence="2 3">Ug99</strain>
    </source>
</reference>
<sequence length="79" mass="8914">MYRLPRTPVSCSPSVCSPTSQPRSIPDGLISLWIILSPFESQPSTLSVTQINLRTSWNQLNTASFFFLIESPSKNRKEE</sequence>
<protein>
    <submittedName>
        <fullName evidence="2">Uncharacterized protein</fullName>
    </submittedName>
</protein>
<evidence type="ECO:0000313" key="3">
    <source>
        <dbReference type="Proteomes" id="UP000325313"/>
    </source>
</evidence>
<dbReference type="EMBL" id="VDEP01000273">
    <property type="protein sequence ID" value="KAA1114216.1"/>
    <property type="molecule type" value="Genomic_DNA"/>
</dbReference>
<evidence type="ECO:0000256" key="1">
    <source>
        <dbReference type="SAM" id="MobiDB-lite"/>
    </source>
</evidence>
<evidence type="ECO:0000313" key="2">
    <source>
        <dbReference type="EMBL" id="KAA1114216.1"/>
    </source>
</evidence>
<comment type="caution">
    <text evidence="2">The sequence shown here is derived from an EMBL/GenBank/DDBJ whole genome shotgun (WGS) entry which is preliminary data.</text>
</comment>
<feature type="compositionally biased region" description="Low complexity" evidence="1">
    <location>
        <begin position="7"/>
        <end position="20"/>
    </location>
</feature>
<gene>
    <name evidence="2" type="ORF">PGTUg99_029987</name>
</gene>
<accession>A0A5B0QLU8</accession>